<dbReference type="Pfam" id="PF00034">
    <property type="entry name" value="Cytochrom_C"/>
    <property type="match status" value="1"/>
</dbReference>
<dbReference type="OrthoDB" id="9757546at2"/>
<keyword evidence="5" id="KW-0732">Signal</keyword>
<evidence type="ECO:0000256" key="3">
    <source>
        <dbReference type="ARBA" id="ARBA00023004"/>
    </source>
</evidence>
<keyword evidence="1 4" id="KW-0349">Heme</keyword>
<dbReference type="GO" id="GO:0009055">
    <property type="term" value="F:electron transfer activity"/>
    <property type="evidence" value="ECO:0007669"/>
    <property type="project" value="InterPro"/>
</dbReference>
<keyword evidence="2 4" id="KW-0479">Metal-binding</keyword>
<sequence>MNKRVSLALIVGCMLSGAAAAQTGQELFTANCSGCHGADAHGIEGLAPSLHNPDLWTKLGAHRDNYIAGVVTGGMSGKIESLGKTYQGFAMPPQSFLSSADLVQITHYIIDDVNQLKGGPSEALIDQYKQKPLTHGELHKLRSGG</sequence>
<proteinExistence type="predicted"/>
<reference evidence="7 8" key="1">
    <citation type="submission" date="2016-10" db="EMBL/GenBank/DDBJ databases">
        <authorList>
            <person name="de Groot N.N."/>
        </authorList>
    </citation>
    <scope>NUCLEOTIDE SEQUENCE [LARGE SCALE GENOMIC DNA]</scope>
    <source>
        <strain evidence="7 8">CGMCC 1.10228</strain>
    </source>
</reference>
<evidence type="ECO:0000256" key="1">
    <source>
        <dbReference type="ARBA" id="ARBA00022617"/>
    </source>
</evidence>
<gene>
    <name evidence="7" type="ORF">SAMN04488136_11133</name>
</gene>
<name>A0A1G8AN63_9VIBR</name>
<organism evidence="7 8">
    <name type="scientific">Vibrio xiamenensis</name>
    <dbReference type="NCBI Taxonomy" id="861298"/>
    <lineage>
        <taxon>Bacteria</taxon>
        <taxon>Pseudomonadati</taxon>
        <taxon>Pseudomonadota</taxon>
        <taxon>Gammaproteobacteria</taxon>
        <taxon>Vibrionales</taxon>
        <taxon>Vibrionaceae</taxon>
        <taxon>Vibrio</taxon>
    </lineage>
</organism>
<dbReference type="AlphaFoldDB" id="A0A1G8AN63"/>
<evidence type="ECO:0000313" key="7">
    <source>
        <dbReference type="EMBL" id="SDH22435.1"/>
    </source>
</evidence>
<dbReference type="RefSeq" id="WP_093273351.1">
    <property type="nucleotide sequence ID" value="NZ_FNDD01000011.1"/>
</dbReference>
<dbReference type="Proteomes" id="UP000198854">
    <property type="component" value="Unassembled WGS sequence"/>
</dbReference>
<evidence type="ECO:0000256" key="2">
    <source>
        <dbReference type="ARBA" id="ARBA00022723"/>
    </source>
</evidence>
<feature type="chain" id="PRO_5011672587" evidence="5">
    <location>
        <begin position="22"/>
        <end position="145"/>
    </location>
</feature>
<dbReference type="STRING" id="861298.SAMN04488136_11133"/>
<dbReference type="EMBL" id="FNDD01000011">
    <property type="protein sequence ID" value="SDH22435.1"/>
    <property type="molecule type" value="Genomic_DNA"/>
</dbReference>
<dbReference type="GO" id="GO:0020037">
    <property type="term" value="F:heme binding"/>
    <property type="evidence" value="ECO:0007669"/>
    <property type="project" value="InterPro"/>
</dbReference>
<dbReference type="PROSITE" id="PS51007">
    <property type="entry name" value="CYTC"/>
    <property type="match status" value="1"/>
</dbReference>
<protein>
    <submittedName>
        <fullName evidence="7">Cytochrome c</fullName>
    </submittedName>
</protein>
<dbReference type="SUPFAM" id="SSF46626">
    <property type="entry name" value="Cytochrome c"/>
    <property type="match status" value="1"/>
</dbReference>
<feature type="signal peptide" evidence="5">
    <location>
        <begin position="1"/>
        <end position="21"/>
    </location>
</feature>
<accession>A0A1G8AN63</accession>
<dbReference type="InterPro" id="IPR009056">
    <property type="entry name" value="Cyt_c-like_dom"/>
</dbReference>
<dbReference type="InterPro" id="IPR036909">
    <property type="entry name" value="Cyt_c-like_dom_sf"/>
</dbReference>
<evidence type="ECO:0000256" key="5">
    <source>
        <dbReference type="SAM" id="SignalP"/>
    </source>
</evidence>
<dbReference type="GO" id="GO:0046872">
    <property type="term" value="F:metal ion binding"/>
    <property type="evidence" value="ECO:0007669"/>
    <property type="project" value="UniProtKB-KW"/>
</dbReference>
<dbReference type="Gene3D" id="1.10.760.10">
    <property type="entry name" value="Cytochrome c-like domain"/>
    <property type="match status" value="1"/>
</dbReference>
<evidence type="ECO:0000313" key="8">
    <source>
        <dbReference type="Proteomes" id="UP000198854"/>
    </source>
</evidence>
<evidence type="ECO:0000259" key="6">
    <source>
        <dbReference type="PROSITE" id="PS51007"/>
    </source>
</evidence>
<keyword evidence="8" id="KW-1185">Reference proteome</keyword>
<evidence type="ECO:0000256" key="4">
    <source>
        <dbReference type="PROSITE-ProRule" id="PRU00433"/>
    </source>
</evidence>
<keyword evidence="3 4" id="KW-0408">Iron</keyword>
<feature type="domain" description="Cytochrome c" evidence="6">
    <location>
        <begin position="19"/>
        <end position="113"/>
    </location>
</feature>